<dbReference type="Proteomes" id="UP000284842">
    <property type="component" value="Unassembled WGS sequence"/>
</dbReference>
<dbReference type="EMBL" id="NHTK01004712">
    <property type="protein sequence ID" value="PPQ85452.1"/>
    <property type="molecule type" value="Genomic_DNA"/>
</dbReference>
<keyword evidence="3" id="KW-1185">Reference proteome</keyword>
<dbReference type="AlphaFoldDB" id="A0A409X3W7"/>
<gene>
    <name evidence="2" type="ORF">CVT24_002834</name>
</gene>
<evidence type="ECO:0000313" key="2">
    <source>
        <dbReference type="EMBL" id="PPQ85452.1"/>
    </source>
</evidence>
<feature type="compositionally biased region" description="Polar residues" evidence="1">
    <location>
        <begin position="1"/>
        <end position="23"/>
    </location>
</feature>
<proteinExistence type="predicted"/>
<evidence type="ECO:0000313" key="3">
    <source>
        <dbReference type="Proteomes" id="UP000284842"/>
    </source>
</evidence>
<reference evidence="2 3" key="1">
    <citation type="journal article" date="2018" name="Evol. Lett.">
        <title>Horizontal gene cluster transfer increased hallucinogenic mushroom diversity.</title>
        <authorList>
            <person name="Reynolds H.T."/>
            <person name="Vijayakumar V."/>
            <person name="Gluck-Thaler E."/>
            <person name="Korotkin H.B."/>
            <person name="Matheny P.B."/>
            <person name="Slot J.C."/>
        </authorList>
    </citation>
    <scope>NUCLEOTIDE SEQUENCE [LARGE SCALE GENOMIC DNA]</scope>
    <source>
        <strain evidence="2 3">2629</strain>
    </source>
</reference>
<name>A0A409X3W7_9AGAR</name>
<dbReference type="InParanoid" id="A0A409X3W7"/>
<evidence type="ECO:0000256" key="1">
    <source>
        <dbReference type="SAM" id="MobiDB-lite"/>
    </source>
</evidence>
<feature type="region of interest" description="Disordered" evidence="1">
    <location>
        <begin position="1"/>
        <end position="50"/>
    </location>
</feature>
<sequence length="157" mass="17096">MLQSSYSESCARSTGASSVTSDRSGGGLHPIDSLNHRNRHTSRSPSPLGYNFLDPTMPSYNAAIWSSLPSTHVANRQPFYMQMRSPDWNAQNLVEMSGAFTSDAGRSTGGNVHGLQAAAQYQYSPMQEHHGSSRYCYCVSAQHNASLTMPHSADSNH</sequence>
<protein>
    <submittedName>
        <fullName evidence="2">Uncharacterized protein</fullName>
    </submittedName>
</protein>
<organism evidence="2 3">
    <name type="scientific">Panaeolus cyanescens</name>
    <dbReference type="NCBI Taxonomy" id="181874"/>
    <lineage>
        <taxon>Eukaryota</taxon>
        <taxon>Fungi</taxon>
        <taxon>Dikarya</taxon>
        <taxon>Basidiomycota</taxon>
        <taxon>Agaricomycotina</taxon>
        <taxon>Agaricomycetes</taxon>
        <taxon>Agaricomycetidae</taxon>
        <taxon>Agaricales</taxon>
        <taxon>Agaricineae</taxon>
        <taxon>Galeropsidaceae</taxon>
        <taxon>Panaeolus</taxon>
    </lineage>
</organism>
<accession>A0A409X3W7</accession>
<comment type="caution">
    <text evidence="2">The sequence shown here is derived from an EMBL/GenBank/DDBJ whole genome shotgun (WGS) entry which is preliminary data.</text>
</comment>